<organism evidence="4">
    <name type="scientific">freshwater metagenome</name>
    <dbReference type="NCBI Taxonomy" id="449393"/>
    <lineage>
        <taxon>unclassified sequences</taxon>
        <taxon>metagenomes</taxon>
        <taxon>ecological metagenomes</taxon>
    </lineage>
</organism>
<dbReference type="InterPro" id="IPR002559">
    <property type="entry name" value="Transposase_11"/>
</dbReference>
<evidence type="ECO:0000256" key="1">
    <source>
        <dbReference type="SAM" id="MobiDB-lite"/>
    </source>
</evidence>
<sequence length="448" mass="49468">MALGKRRRERQLEAFVAASDLPKSPGHPFYTALNRLLAANGFDPLVEKLCAPYYAETMGRPGVPPGVFFRMLFVGYFEGLKSHRAISWRCTDSRSLGEFLGLAPTDPVPNHSCVSKTHKRLPKEVFDEVFNFILSVAAHKGLLWGEAIGIDSTTIQANASMRSIVRKDSGKGWKDYTKKLAKQAGLEDPTDDELRQFDRNRPGKTVSNDDWENPNDPDATITRMKDGTTRMAYKAEHAVDLDTDIVVAVNVQPGNAPDTATVIDTAIDAAVNVEKAGGENEVQAIVADKGYHSTKVITLAADLGMRAYIPERASPKQRRWSDKEPAEKRAVYAARRRTQSKRGKQLSRLRSELTERSFAHVCDTGGARRTWLRGLASVAKRHLMMVAARNLSTIMRAIIGIGGPRSLQGLRALLQTAWTHFERLLSALDRLVAVLVAPISQRSRAIGG</sequence>
<feature type="domain" description="Transposase InsH N-terminal" evidence="3">
    <location>
        <begin position="29"/>
        <end position="120"/>
    </location>
</feature>
<feature type="compositionally biased region" description="Basic and acidic residues" evidence="1">
    <location>
        <begin position="192"/>
        <end position="201"/>
    </location>
</feature>
<dbReference type="Pfam" id="PF01609">
    <property type="entry name" value="DDE_Tnp_1"/>
    <property type="match status" value="1"/>
</dbReference>
<accession>A0A6J7LI03</accession>
<reference evidence="4" key="1">
    <citation type="submission" date="2020-05" db="EMBL/GenBank/DDBJ databases">
        <authorList>
            <person name="Chiriac C."/>
            <person name="Salcher M."/>
            <person name="Ghai R."/>
            <person name="Kavagutti S V."/>
        </authorList>
    </citation>
    <scope>NUCLEOTIDE SEQUENCE</scope>
</reference>
<evidence type="ECO:0000259" key="3">
    <source>
        <dbReference type="Pfam" id="PF05598"/>
    </source>
</evidence>
<dbReference type="PANTHER" id="PTHR35604">
    <property type="entry name" value="TRANSPOSASE INSH FOR INSERTION SEQUENCE ELEMENT IS5A-RELATED"/>
    <property type="match status" value="1"/>
</dbReference>
<dbReference type="GO" id="GO:0004803">
    <property type="term" value="F:transposase activity"/>
    <property type="evidence" value="ECO:0007669"/>
    <property type="project" value="InterPro"/>
</dbReference>
<name>A0A6J7LI03_9ZZZZ</name>
<dbReference type="PANTHER" id="PTHR35604:SF2">
    <property type="entry name" value="TRANSPOSASE INSH FOR INSERTION SEQUENCE ELEMENT IS5A-RELATED"/>
    <property type="match status" value="1"/>
</dbReference>
<evidence type="ECO:0000313" key="4">
    <source>
        <dbReference type="EMBL" id="CAB4965344.1"/>
    </source>
</evidence>
<dbReference type="EMBL" id="CAFBNE010000109">
    <property type="protein sequence ID" value="CAB4965344.1"/>
    <property type="molecule type" value="Genomic_DNA"/>
</dbReference>
<dbReference type="AlphaFoldDB" id="A0A6J7LI03"/>
<feature type="region of interest" description="Disordered" evidence="1">
    <location>
        <begin position="184"/>
        <end position="215"/>
    </location>
</feature>
<proteinExistence type="predicted"/>
<feature type="domain" description="Transposase IS4-like" evidence="2">
    <location>
        <begin position="223"/>
        <end position="391"/>
    </location>
</feature>
<protein>
    <submittedName>
        <fullName evidence="4">Unannotated protein</fullName>
    </submittedName>
</protein>
<gene>
    <name evidence="4" type="ORF">UFOPK3772_02642</name>
</gene>
<dbReference type="GO" id="GO:0006313">
    <property type="term" value="P:DNA transposition"/>
    <property type="evidence" value="ECO:0007669"/>
    <property type="project" value="InterPro"/>
</dbReference>
<dbReference type="InterPro" id="IPR008490">
    <property type="entry name" value="Transposase_InsH_N"/>
</dbReference>
<dbReference type="GO" id="GO:0003677">
    <property type="term" value="F:DNA binding"/>
    <property type="evidence" value="ECO:0007669"/>
    <property type="project" value="InterPro"/>
</dbReference>
<dbReference type="Pfam" id="PF05598">
    <property type="entry name" value="DUF772"/>
    <property type="match status" value="1"/>
</dbReference>
<evidence type="ECO:0000259" key="2">
    <source>
        <dbReference type="Pfam" id="PF01609"/>
    </source>
</evidence>